<gene>
    <name evidence="4" type="ORF">RBB77_17280</name>
</gene>
<dbReference type="InterPro" id="IPR006626">
    <property type="entry name" value="PbH1"/>
</dbReference>
<dbReference type="InterPro" id="IPR013783">
    <property type="entry name" value="Ig-like_fold"/>
</dbReference>
<keyword evidence="2" id="KW-0964">Secreted</keyword>
<dbReference type="InterPro" id="IPR011050">
    <property type="entry name" value="Pectin_lyase_fold/virulence"/>
</dbReference>
<dbReference type="AlphaFoldDB" id="A0AAU7ZN63"/>
<name>A0AAU7ZN63_9BACT</name>
<dbReference type="Gene3D" id="2.160.20.10">
    <property type="entry name" value="Single-stranded right-handed beta-helix, Pectin lyase-like"/>
    <property type="match status" value="1"/>
</dbReference>
<dbReference type="PANTHER" id="PTHR40088">
    <property type="entry name" value="PECTATE LYASE (EUROFUNG)"/>
    <property type="match status" value="1"/>
</dbReference>
<dbReference type="KEGG" id="tpsc:RBB77_17280"/>
<keyword evidence="3" id="KW-0732">Signal</keyword>
<proteinExistence type="predicted"/>
<dbReference type="EMBL" id="CP132942">
    <property type="protein sequence ID" value="XCB32180.1"/>
    <property type="molecule type" value="Genomic_DNA"/>
</dbReference>
<dbReference type="InterPro" id="IPR052052">
    <property type="entry name" value="Polysaccharide_Lyase_9"/>
</dbReference>
<dbReference type="Gene3D" id="2.60.40.10">
    <property type="entry name" value="Immunoglobulins"/>
    <property type="match status" value="1"/>
</dbReference>
<organism evidence="4">
    <name type="scientific">Tunturiibacter psychrotolerans</name>
    <dbReference type="NCBI Taxonomy" id="3069686"/>
    <lineage>
        <taxon>Bacteria</taxon>
        <taxon>Pseudomonadati</taxon>
        <taxon>Acidobacteriota</taxon>
        <taxon>Terriglobia</taxon>
        <taxon>Terriglobales</taxon>
        <taxon>Acidobacteriaceae</taxon>
        <taxon>Tunturiibacter</taxon>
    </lineage>
</organism>
<protein>
    <recommendedName>
        <fullName evidence="5">Right handed beta helix domain-containing protein</fullName>
    </recommendedName>
</protein>
<reference evidence="4" key="1">
    <citation type="submission" date="2023-08" db="EMBL/GenBank/DDBJ databases">
        <authorList>
            <person name="Messyasz A."/>
            <person name="Mannisto M.K."/>
            <person name="Kerkhof L.J."/>
            <person name="Haggblom M."/>
        </authorList>
    </citation>
    <scope>NUCLEOTIDE SEQUENCE</scope>
    <source>
        <strain evidence="4">X5P6</strain>
    </source>
</reference>
<evidence type="ECO:0000256" key="3">
    <source>
        <dbReference type="ARBA" id="ARBA00022729"/>
    </source>
</evidence>
<accession>A0AAU7ZN63</accession>
<evidence type="ECO:0000313" key="4">
    <source>
        <dbReference type="EMBL" id="XCB32180.1"/>
    </source>
</evidence>
<dbReference type="GO" id="GO:0016837">
    <property type="term" value="F:carbon-oxygen lyase activity, acting on polysaccharides"/>
    <property type="evidence" value="ECO:0007669"/>
    <property type="project" value="TreeGrafter"/>
</dbReference>
<dbReference type="InterPro" id="IPR012334">
    <property type="entry name" value="Pectin_lyas_fold"/>
</dbReference>
<evidence type="ECO:0000256" key="1">
    <source>
        <dbReference type="ARBA" id="ARBA00004613"/>
    </source>
</evidence>
<dbReference type="SMART" id="SM00710">
    <property type="entry name" value="PbH1"/>
    <property type="match status" value="7"/>
</dbReference>
<sequence length="718" mass="75019">MTFRTASRSHQHSGFSILSSLILFLFASISLGAQTGATYYVSTSGSDGNPGTLAAPWLTVQKAANTATAGATVYVFGGVYTEIVSFPNSGTAKAPITFQSYPGQTAIIDGTGLTVSGTQGLITISGALSYITISGFELRNLSTSGEGVPCGVWITGSGTGIQILNNLIHNIVTTTKSGNACGLFAYGTSQTPITELVVSGNELYNLKTGNSESMTLNGNVTHFKVTNNLVHDNNNIGIDIIGYEGTGPVGYDQASYGVVSGNTVYNISGIANPSEGREYDADGLYCDGCGYVTFEKNVIFQVDYGIETTSENQVCQATGTEWSGPNNTGTAARGKLPCYGMFATVRNNLFYKANSCGMSIGGYALATKKGGGSNGGGSSYHDVFVNNTLYDNGAQPGSADEGTPSGDYQIQNQVGNAQGDYFENNIVYSGSPNIWINSYNPASTEYSAPPATLNWNLYHSEAGYVEGTSILWADVSTYTSFANWQSTSGEDANSVNRNPQFVDIGDMPSNFDIHPTSPAVGAGSTSLSCSVGWCDPHGSSPNSIYGSTDFLGNRRTKGSSIDIGAYQNTGTSVHNKLRVDLTAATDTLKPGYSTTLTTTVSAIPGGAGVPSGTVNYMLGSTLLATQTLLPTSATTSEASMPISASQLVRGANTITAVYSGNSIAKCCSPTEPPGETQTPLPVYPSATSAPITVCREDDRRDGNVEMTRRQCIAAHRSE</sequence>
<dbReference type="RefSeq" id="WP_353063026.1">
    <property type="nucleotide sequence ID" value="NZ_CP132942.1"/>
</dbReference>
<reference evidence="4" key="2">
    <citation type="journal article" date="2024" name="Environ. Microbiol.">
        <title>Genome analysis and description of Tunturibacter gen. nov. expands the diversity of Terriglobia in tundra soils.</title>
        <authorList>
            <person name="Messyasz A."/>
            <person name="Mannisto M.K."/>
            <person name="Kerkhof L.J."/>
            <person name="Haggblom M.M."/>
        </authorList>
    </citation>
    <scope>NUCLEOTIDE SEQUENCE</scope>
    <source>
        <strain evidence="4">X5P6</strain>
    </source>
</reference>
<dbReference type="PANTHER" id="PTHR40088:SF2">
    <property type="entry name" value="SECRETED SUGAR HYDROLASE"/>
    <property type="match status" value="1"/>
</dbReference>
<comment type="subcellular location">
    <subcellularLocation>
        <location evidence="1">Secreted</location>
    </subcellularLocation>
</comment>
<dbReference type="GO" id="GO:0005576">
    <property type="term" value="C:extracellular region"/>
    <property type="evidence" value="ECO:0007669"/>
    <property type="project" value="UniProtKB-SubCell"/>
</dbReference>
<dbReference type="SUPFAM" id="SSF51126">
    <property type="entry name" value="Pectin lyase-like"/>
    <property type="match status" value="1"/>
</dbReference>
<evidence type="ECO:0008006" key="5">
    <source>
        <dbReference type="Google" id="ProtNLM"/>
    </source>
</evidence>
<evidence type="ECO:0000256" key="2">
    <source>
        <dbReference type="ARBA" id="ARBA00022525"/>
    </source>
</evidence>